<feature type="domain" description="GH18" evidence="5">
    <location>
        <begin position="1"/>
        <end position="225"/>
    </location>
</feature>
<keyword evidence="7" id="KW-1185">Reference proteome</keyword>
<name>A0ABQ6VD65_9MICO</name>
<sequence length="235" mass="25248">MIFAANINYDGQKAYLHFNERVTQTLQDAENQIRPVQAGGTKVLLSVLGNHQGAGFANFTSFAQADAFAAQLADAVATYGLDGIDFDDEWTEYGANGTPQPNSESFGWLVTALRDRLGPDKIISLYAIGPSYTTTDFSRFDVASAIDYAWNPYYPTYDAPTVPGLDDRARIGAAAIDLANTSASTAADFARRTVADGYGVYVAYNLTATDQSAYLSGITQALKGEATQYRAAPTN</sequence>
<dbReference type="PROSITE" id="PS51910">
    <property type="entry name" value="GH18_2"/>
    <property type="match status" value="1"/>
</dbReference>
<evidence type="ECO:0000256" key="1">
    <source>
        <dbReference type="ARBA" id="ARBA00022801"/>
    </source>
</evidence>
<organism evidence="6 7">
    <name type="scientific">Microbacterium algeriense</name>
    <dbReference type="NCBI Taxonomy" id="2615184"/>
    <lineage>
        <taxon>Bacteria</taxon>
        <taxon>Bacillati</taxon>
        <taxon>Actinomycetota</taxon>
        <taxon>Actinomycetes</taxon>
        <taxon>Micrococcales</taxon>
        <taxon>Microbacteriaceae</taxon>
        <taxon>Microbacterium</taxon>
    </lineage>
</organism>
<evidence type="ECO:0000313" key="6">
    <source>
        <dbReference type="EMBL" id="KAB1867661.1"/>
    </source>
</evidence>
<comment type="caution">
    <text evidence="6">The sequence shown here is derived from an EMBL/GenBank/DDBJ whole genome shotgun (WGS) entry which is preliminary data.</text>
</comment>
<keyword evidence="2 3" id="KW-0326">Glycosidase</keyword>
<dbReference type="InterPro" id="IPR017853">
    <property type="entry name" value="GH"/>
</dbReference>
<proteinExistence type="inferred from homology"/>
<dbReference type="Proteomes" id="UP000478836">
    <property type="component" value="Unassembled WGS sequence"/>
</dbReference>
<comment type="similarity">
    <text evidence="4">Belongs to the glycosyl hydrolase 18 family.</text>
</comment>
<dbReference type="Pfam" id="PF00704">
    <property type="entry name" value="Glyco_hydro_18"/>
    <property type="match status" value="1"/>
</dbReference>
<dbReference type="NCBIfam" id="NF045482">
    <property type="entry name" value="Endoglyc_H"/>
    <property type="match status" value="1"/>
</dbReference>
<evidence type="ECO:0000256" key="2">
    <source>
        <dbReference type="ARBA" id="ARBA00023295"/>
    </source>
</evidence>
<dbReference type="EMBL" id="WAAO01000001">
    <property type="protein sequence ID" value="KAB1867661.1"/>
    <property type="molecule type" value="Genomic_DNA"/>
</dbReference>
<evidence type="ECO:0000256" key="3">
    <source>
        <dbReference type="RuleBase" id="RU000489"/>
    </source>
</evidence>
<dbReference type="InterPro" id="IPR001579">
    <property type="entry name" value="Glyco_hydro_18_chit_AS"/>
</dbReference>
<accession>A0ABQ6VD65</accession>
<gene>
    <name evidence="6" type="ORF">F6A08_02480</name>
</gene>
<evidence type="ECO:0000313" key="7">
    <source>
        <dbReference type="Proteomes" id="UP000478836"/>
    </source>
</evidence>
<evidence type="ECO:0000259" key="5">
    <source>
        <dbReference type="PROSITE" id="PS51910"/>
    </source>
</evidence>
<keyword evidence="1 3" id="KW-0378">Hydrolase</keyword>
<evidence type="ECO:0000256" key="4">
    <source>
        <dbReference type="RuleBase" id="RU004453"/>
    </source>
</evidence>
<protein>
    <recommendedName>
        <fullName evidence="5">GH18 domain-containing protein</fullName>
    </recommendedName>
</protein>
<dbReference type="InterPro" id="IPR054861">
    <property type="entry name" value="Endoglyc_H"/>
</dbReference>
<dbReference type="SUPFAM" id="SSF51445">
    <property type="entry name" value="(Trans)glycosidases"/>
    <property type="match status" value="1"/>
</dbReference>
<dbReference type="PROSITE" id="PS01095">
    <property type="entry name" value="GH18_1"/>
    <property type="match status" value="1"/>
</dbReference>
<dbReference type="InterPro" id="IPR001223">
    <property type="entry name" value="Glyco_hydro18_cat"/>
</dbReference>
<dbReference type="Gene3D" id="3.20.20.80">
    <property type="entry name" value="Glycosidases"/>
    <property type="match status" value="1"/>
</dbReference>
<reference evidence="7" key="1">
    <citation type="submission" date="2019-09" db="EMBL/GenBank/DDBJ databases">
        <title>Whole genome sequencing of Microbacterium maritypicum.</title>
        <authorList>
            <person name="Lenchi N."/>
        </authorList>
    </citation>
    <scope>NUCLEOTIDE SEQUENCE [LARGE SCALE GENOMIC DNA]</scope>
    <source>
        <strain evidence="7">G1</strain>
    </source>
</reference>